<feature type="compositionally biased region" description="Polar residues" evidence="1">
    <location>
        <begin position="340"/>
        <end position="356"/>
    </location>
</feature>
<dbReference type="STRING" id="42251.A0A2T6ZUG8"/>
<feature type="region of interest" description="Disordered" evidence="1">
    <location>
        <begin position="605"/>
        <end position="717"/>
    </location>
</feature>
<dbReference type="Proteomes" id="UP000244722">
    <property type="component" value="Unassembled WGS sequence"/>
</dbReference>
<feature type="region of interest" description="Disordered" evidence="1">
    <location>
        <begin position="1"/>
        <end position="42"/>
    </location>
</feature>
<feature type="region of interest" description="Disordered" evidence="1">
    <location>
        <begin position="369"/>
        <end position="548"/>
    </location>
</feature>
<feature type="region of interest" description="Disordered" evidence="1">
    <location>
        <begin position="732"/>
        <end position="755"/>
    </location>
</feature>
<protein>
    <submittedName>
        <fullName evidence="2">Uncharacterized protein</fullName>
    </submittedName>
</protein>
<feature type="compositionally biased region" description="Low complexity" evidence="1">
    <location>
        <begin position="667"/>
        <end position="686"/>
    </location>
</feature>
<feature type="compositionally biased region" description="Pro residues" evidence="1">
    <location>
        <begin position="1"/>
        <end position="11"/>
    </location>
</feature>
<feature type="compositionally biased region" description="Polar residues" evidence="1">
    <location>
        <begin position="379"/>
        <end position="397"/>
    </location>
</feature>
<dbReference type="OrthoDB" id="5419922at2759"/>
<feature type="compositionally biased region" description="Basic and acidic residues" evidence="1">
    <location>
        <begin position="274"/>
        <end position="286"/>
    </location>
</feature>
<reference evidence="2 3" key="1">
    <citation type="submission" date="2017-04" db="EMBL/GenBank/DDBJ databases">
        <title>Draft genome sequence of Tuber borchii Vittad., a whitish edible truffle.</title>
        <authorList>
            <consortium name="DOE Joint Genome Institute"/>
            <person name="Murat C."/>
            <person name="Kuo A."/>
            <person name="Barry K.W."/>
            <person name="Clum A."/>
            <person name="Dockter R.B."/>
            <person name="Fauchery L."/>
            <person name="Iotti M."/>
            <person name="Kohler A."/>
            <person name="Labutti K."/>
            <person name="Lindquist E.A."/>
            <person name="Lipzen A."/>
            <person name="Ohm R.A."/>
            <person name="Wang M."/>
            <person name="Grigoriev I.V."/>
            <person name="Zambonelli A."/>
            <person name="Martin F.M."/>
        </authorList>
    </citation>
    <scope>NUCLEOTIDE SEQUENCE [LARGE SCALE GENOMIC DNA]</scope>
    <source>
        <strain evidence="2 3">Tbo3840</strain>
    </source>
</reference>
<feature type="region of interest" description="Disordered" evidence="1">
    <location>
        <begin position="312"/>
        <end position="356"/>
    </location>
</feature>
<gene>
    <name evidence="2" type="ORF">B9Z19DRAFT_1082486</name>
</gene>
<comment type="caution">
    <text evidence="2">The sequence shown here is derived from an EMBL/GenBank/DDBJ whole genome shotgun (WGS) entry which is preliminary data.</text>
</comment>
<evidence type="ECO:0000313" key="3">
    <source>
        <dbReference type="Proteomes" id="UP000244722"/>
    </source>
</evidence>
<sequence length="800" mass="86753">MPQEPYPPLPKNPILVPSPSDIVLAGDSSDEESPAAQQAKNQRILGHAQSYLSGQQLYIHSARLRGPVINNPWGKGAKQTKRKPVAQMEEKHKSKKRKALCEDDGREILGTPTQKPEWAVWGTEKKRGNRRTILESSPDAEERLRSACLTLGESIASRPITSCDEVLGKEMQTAVVFSNDITPIVTPANRKEKHKQRLPTPPVLSPGSFYKKSGTKPTPRATPNPIFKSAPNSKTKPTKQAPRSVSRSPVCASRGRDSVQSRTPSAAVFRSKSKPCEPDKSIHDVAPEANRAIPSLAPADAKKRIRINFTTMSPFANQSTGTAAEAKKAPRKRRKRADNSGVNKYSGNHLSNPMTRDQATKELSIIETEKQTVGEHVGSRTSKNVIENRQSDTNGDGTRSEARDKNTEVVASGALPGGEFNSHTSEPLSPDESVSLQSAQRTTLFVSPSPAMITSGERFTEDSHSKATPVAKPLAGKTASPDCVPSADCTGGRRADPKPVEKPPERDITAVPLAITNEPPQSHGKSHFSAPEARRNGEERADEADLEPYQSTQTQLMAAKKGFFDALNDSPFFLESKLSTTTEETPSVLRPGSFFNLDASKTPTLSFGGGWGSRGKITGTDSTPFKTPVPRSNWRPSSDIQVPGTSTPPPPGSTEFAQTIGTLKPSTPEGTTFTPFAAFATPNGTPEPTQKDISPLTFSPLRDVTQQPPSQESNRKPYVKFMGFSLLDEDEAATSIDLGPNSSPKPGQRATDEREDLVKEVMGFMGQQVWDIDEELKKMAGGNQSTKNADVGKKRRGLRR</sequence>
<feature type="region of interest" description="Disordered" evidence="1">
    <location>
        <begin position="776"/>
        <end position="800"/>
    </location>
</feature>
<feature type="compositionally biased region" description="Polar residues" evidence="1">
    <location>
        <begin position="421"/>
        <end position="446"/>
    </location>
</feature>
<feature type="compositionally biased region" description="Basic and acidic residues" evidence="1">
    <location>
        <begin position="491"/>
        <end position="508"/>
    </location>
</feature>
<keyword evidence="3" id="KW-1185">Reference proteome</keyword>
<feature type="compositionally biased region" description="Basic and acidic residues" evidence="1">
    <location>
        <begin position="398"/>
        <end position="407"/>
    </location>
</feature>
<feature type="region of interest" description="Disordered" evidence="1">
    <location>
        <begin position="186"/>
        <end position="297"/>
    </location>
</feature>
<feature type="compositionally biased region" description="Polar residues" evidence="1">
    <location>
        <begin position="312"/>
        <end position="322"/>
    </location>
</feature>
<dbReference type="EMBL" id="NESQ01000099">
    <property type="protein sequence ID" value="PUU79148.1"/>
    <property type="molecule type" value="Genomic_DNA"/>
</dbReference>
<evidence type="ECO:0000256" key="1">
    <source>
        <dbReference type="SAM" id="MobiDB-lite"/>
    </source>
</evidence>
<feature type="region of interest" description="Disordered" evidence="1">
    <location>
        <begin position="70"/>
        <end position="98"/>
    </location>
</feature>
<accession>A0A2T6ZUG8</accession>
<feature type="compositionally biased region" description="Polar residues" evidence="1">
    <location>
        <begin position="655"/>
        <end position="665"/>
    </location>
</feature>
<name>A0A2T6ZUG8_TUBBO</name>
<proteinExistence type="predicted"/>
<evidence type="ECO:0000313" key="2">
    <source>
        <dbReference type="EMBL" id="PUU79148.1"/>
    </source>
</evidence>
<dbReference type="AlphaFoldDB" id="A0A2T6ZUG8"/>
<organism evidence="2 3">
    <name type="scientific">Tuber borchii</name>
    <name type="common">White truffle</name>
    <dbReference type="NCBI Taxonomy" id="42251"/>
    <lineage>
        <taxon>Eukaryota</taxon>
        <taxon>Fungi</taxon>
        <taxon>Dikarya</taxon>
        <taxon>Ascomycota</taxon>
        <taxon>Pezizomycotina</taxon>
        <taxon>Pezizomycetes</taxon>
        <taxon>Pezizales</taxon>
        <taxon>Tuberaceae</taxon>
        <taxon>Tuber</taxon>
    </lineage>
</organism>